<dbReference type="EMBL" id="MHRX01000035">
    <property type="protein sequence ID" value="OHA33164.1"/>
    <property type="molecule type" value="Genomic_DNA"/>
</dbReference>
<reference evidence="2 3" key="1">
    <citation type="journal article" date="2016" name="Nat. Commun.">
        <title>Thousands of microbial genomes shed light on interconnected biogeochemical processes in an aquifer system.</title>
        <authorList>
            <person name="Anantharaman K."/>
            <person name="Brown C.T."/>
            <person name="Hug L.A."/>
            <person name="Sharon I."/>
            <person name="Castelle C.J."/>
            <person name="Probst A.J."/>
            <person name="Thomas B.C."/>
            <person name="Singh A."/>
            <person name="Wilkins M.J."/>
            <person name="Karaoz U."/>
            <person name="Brodie E.L."/>
            <person name="Williams K.H."/>
            <person name="Hubbard S.S."/>
            <person name="Banfield J.F."/>
        </authorList>
    </citation>
    <scope>NUCLEOTIDE SEQUENCE [LARGE SCALE GENOMIC DNA]</scope>
</reference>
<dbReference type="STRING" id="1802319.A2928_03040"/>
<evidence type="ECO:0000256" key="1">
    <source>
        <dbReference type="SAM" id="Phobius"/>
    </source>
</evidence>
<proteinExistence type="predicted"/>
<dbReference type="AlphaFoldDB" id="A0A1G2NAL1"/>
<protein>
    <submittedName>
        <fullName evidence="2">Uncharacterized protein</fullName>
    </submittedName>
</protein>
<sequence length="437" mass="47684">MITKELLEYIKEQKKSGVPDVAIRASLVAIGWNDADISEGFINVSGNAPSAPHEVVEQKNTVEGSGGKVNIIDQKYLSIGTDHPEVARINHVPLRMIALAAAVLVLGAAAVFAQKTFIKEDPLVEIARAFKNLSAQDSYASDASFTLALGRNQISLSAKGHAQNISNPSAIQYEGLMKADVLVAPSQGFDIRIDTEAEVKVIAGVVYAKFIKPLSPLLFPELANIGGKWLFATMPSGQSVSMLQTEEVKDVNEKRIQEILTSQGVRLHDFFIVESLGKQIIDSEKFTAYKVRFNTETVLNFITALDFSAPDFNNGADLPHGADIYIDPAKKTIISILGALDIRVWIDEKNDTPKKLALKAEVELPSFFVETLRNEFGLDQETKNLNLVFDVVYKDFGKKISITPPMGAVSFEEILNASTASSTLQLDESLSPQAFAQ</sequence>
<feature type="transmembrane region" description="Helical" evidence="1">
    <location>
        <begin position="96"/>
        <end position="113"/>
    </location>
</feature>
<evidence type="ECO:0000313" key="3">
    <source>
        <dbReference type="Proteomes" id="UP000176221"/>
    </source>
</evidence>
<comment type="caution">
    <text evidence="2">The sequence shown here is derived from an EMBL/GenBank/DDBJ whole genome shotgun (WGS) entry which is preliminary data.</text>
</comment>
<evidence type="ECO:0000313" key="2">
    <source>
        <dbReference type="EMBL" id="OHA33164.1"/>
    </source>
</evidence>
<keyword evidence="1" id="KW-0472">Membrane</keyword>
<accession>A0A1G2NAL1</accession>
<keyword evidence="1" id="KW-1133">Transmembrane helix</keyword>
<name>A0A1G2NAL1_9BACT</name>
<gene>
    <name evidence="2" type="ORF">A2928_03040</name>
</gene>
<dbReference type="Proteomes" id="UP000176221">
    <property type="component" value="Unassembled WGS sequence"/>
</dbReference>
<keyword evidence="1" id="KW-0812">Transmembrane</keyword>
<organism evidence="2 3">
    <name type="scientific">Candidatus Taylorbacteria bacterium RIFCSPLOWO2_01_FULL_45_15b</name>
    <dbReference type="NCBI Taxonomy" id="1802319"/>
    <lineage>
        <taxon>Bacteria</taxon>
        <taxon>Candidatus Tayloriibacteriota</taxon>
    </lineage>
</organism>